<organism evidence="2 3">
    <name type="scientific">Rhizoclosmatium globosum</name>
    <dbReference type="NCBI Taxonomy" id="329046"/>
    <lineage>
        <taxon>Eukaryota</taxon>
        <taxon>Fungi</taxon>
        <taxon>Fungi incertae sedis</taxon>
        <taxon>Chytridiomycota</taxon>
        <taxon>Chytridiomycota incertae sedis</taxon>
        <taxon>Chytridiomycetes</taxon>
        <taxon>Chytridiales</taxon>
        <taxon>Chytriomycetaceae</taxon>
        <taxon>Rhizoclosmatium</taxon>
    </lineage>
</organism>
<sequence length="548" mass="59387">MDTESTTTTPVPSKRKSPSPSKAAKATASKRQKTTPQITNFFVKKPAQLPAASTTATATATAPSTPSSVPASLASLALPTATATDPATSPSKSNQVPPKNDHSNPFLDPCPLANPVESAPENAHDEQMAEAESKNAIPFTSAATSPARPIPPTDPPPVIAVTTEPESTAPFTSTLVQIVKGKVVFKEKKLNLDKQRVTIAELNAFHEYKDSLATTSSDNMTVESDKNEPTLFPVQFHPLVAKYVQDSDISLAGLTKHIMAQLFPDTDDDDDDNDGDDENADNDDRDKTTKKYPVDLTPQTLSATITRLATRVNYGLFPETHPPASCSIWRWNVHDQSLLGSQETQEKVAQRKSVREQVAKDLGLLYAGLSETEREGVMGKAWWNKYGRKSSAAAAAASVTVVVAATPATPVANVAVSNVVVGPVTATPVVMSEKDGEHEAATPAAGSTKKTPAGRKKEKDAEKIAAAAKAKEEAREKKEQEKREAKEAKERKKEEERAAAEKIKEEARLKKLEEKKEAAKKVWRFVTSFRFILNSTICRMKRKLTRDK</sequence>
<name>A0A1Y2CB99_9FUNG</name>
<evidence type="ECO:0000256" key="1">
    <source>
        <dbReference type="SAM" id="MobiDB-lite"/>
    </source>
</evidence>
<feature type="region of interest" description="Disordered" evidence="1">
    <location>
        <begin position="264"/>
        <end position="294"/>
    </location>
</feature>
<dbReference type="EMBL" id="MCGO01000022">
    <property type="protein sequence ID" value="ORY44308.1"/>
    <property type="molecule type" value="Genomic_DNA"/>
</dbReference>
<feature type="compositionally biased region" description="Low complexity" evidence="1">
    <location>
        <begin position="1"/>
        <end position="27"/>
    </location>
</feature>
<gene>
    <name evidence="2" type="ORF">BCR33DRAFT_218926</name>
</gene>
<comment type="caution">
    <text evidence="2">The sequence shown here is derived from an EMBL/GenBank/DDBJ whole genome shotgun (WGS) entry which is preliminary data.</text>
</comment>
<accession>A0A1Y2CB99</accession>
<evidence type="ECO:0000313" key="3">
    <source>
        <dbReference type="Proteomes" id="UP000193642"/>
    </source>
</evidence>
<protein>
    <submittedName>
        <fullName evidence="2">Uncharacterized protein</fullName>
    </submittedName>
</protein>
<feature type="region of interest" description="Disordered" evidence="1">
    <location>
        <begin position="1"/>
        <end position="134"/>
    </location>
</feature>
<dbReference type="AlphaFoldDB" id="A0A1Y2CB99"/>
<dbReference type="OrthoDB" id="440676at2759"/>
<dbReference type="Proteomes" id="UP000193642">
    <property type="component" value="Unassembled WGS sequence"/>
</dbReference>
<feature type="compositionally biased region" description="Acidic residues" evidence="1">
    <location>
        <begin position="265"/>
        <end position="281"/>
    </location>
</feature>
<keyword evidence="3" id="KW-1185">Reference proteome</keyword>
<feature type="compositionally biased region" description="Basic and acidic residues" evidence="1">
    <location>
        <begin position="282"/>
        <end position="293"/>
    </location>
</feature>
<feature type="compositionally biased region" description="Basic and acidic residues" evidence="1">
    <location>
        <begin position="122"/>
        <end position="133"/>
    </location>
</feature>
<feature type="region of interest" description="Disordered" evidence="1">
    <location>
        <begin position="431"/>
        <end position="503"/>
    </location>
</feature>
<feature type="compositionally biased region" description="Basic and acidic residues" evidence="1">
    <location>
        <begin position="455"/>
        <end position="503"/>
    </location>
</feature>
<reference evidence="2 3" key="1">
    <citation type="submission" date="2016-07" db="EMBL/GenBank/DDBJ databases">
        <title>Pervasive Adenine N6-methylation of Active Genes in Fungi.</title>
        <authorList>
            <consortium name="DOE Joint Genome Institute"/>
            <person name="Mondo S.J."/>
            <person name="Dannebaum R.O."/>
            <person name="Kuo R.C."/>
            <person name="Labutti K."/>
            <person name="Haridas S."/>
            <person name="Kuo A."/>
            <person name="Salamov A."/>
            <person name="Ahrendt S.R."/>
            <person name="Lipzen A."/>
            <person name="Sullivan W."/>
            <person name="Andreopoulos W.B."/>
            <person name="Clum A."/>
            <person name="Lindquist E."/>
            <person name="Daum C."/>
            <person name="Ramamoorthy G.K."/>
            <person name="Gryganskyi A."/>
            <person name="Culley D."/>
            <person name="Magnuson J.K."/>
            <person name="James T.Y."/>
            <person name="O'Malley M.A."/>
            <person name="Stajich J.E."/>
            <person name="Spatafora J.W."/>
            <person name="Visel A."/>
            <person name="Grigoriev I.V."/>
        </authorList>
    </citation>
    <scope>NUCLEOTIDE SEQUENCE [LARGE SCALE GENOMIC DNA]</scope>
    <source>
        <strain evidence="2 3">JEL800</strain>
    </source>
</reference>
<evidence type="ECO:0000313" key="2">
    <source>
        <dbReference type="EMBL" id="ORY44308.1"/>
    </source>
</evidence>
<feature type="compositionally biased region" description="Low complexity" evidence="1">
    <location>
        <begin position="46"/>
        <end position="91"/>
    </location>
</feature>
<proteinExistence type="predicted"/>